<protein>
    <submittedName>
        <fullName evidence="2">Uncharacterized protein</fullName>
    </submittedName>
</protein>
<organism evidence="2 3">
    <name type="scientific">Caulobacter endophyticus</name>
    <dbReference type="NCBI Taxonomy" id="2172652"/>
    <lineage>
        <taxon>Bacteria</taxon>
        <taxon>Pseudomonadati</taxon>
        <taxon>Pseudomonadota</taxon>
        <taxon>Alphaproteobacteria</taxon>
        <taxon>Caulobacterales</taxon>
        <taxon>Caulobacteraceae</taxon>
        <taxon>Caulobacter</taxon>
    </lineage>
</organism>
<dbReference type="OrthoDB" id="7574349at2"/>
<evidence type="ECO:0000313" key="3">
    <source>
        <dbReference type="Proteomes" id="UP000245073"/>
    </source>
</evidence>
<dbReference type="AlphaFoldDB" id="A0A2T9JIB8"/>
<sequence length="97" mass="10569">MKTWLSLLGGLAVWAGHFLAAYVIASIAEIADPQHRQPLMMVFVALTIACVLAASALALRSWRTTRQGVFVRRLSAFGSAVAAVAIVWQSLPVYWAR</sequence>
<dbReference type="Proteomes" id="UP000245073">
    <property type="component" value="Unassembled WGS sequence"/>
</dbReference>
<keyword evidence="3" id="KW-1185">Reference proteome</keyword>
<evidence type="ECO:0000313" key="2">
    <source>
        <dbReference type="EMBL" id="PVM83434.1"/>
    </source>
</evidence>
<name>A0A2T9JIB8_9CAUL</name>
<keyword evidence="1" id="KW-1133">Transmembrane helix</keyword>
<feature type="transmembrane region" description="Helical" evidence="1">
    <location>
        <begin position="41"/>
        <end position="62"/>
    </location>
</feature>
<dbReference type="EMBL" id="QDKQ01000069">
    <property type="protein sequence ID" value="PVM83434.1"/>
    <property type="molecule type" value="Genomic_DNA"/>
</dbReference>
<dbReference type="RefSeq" id="WP_109102785.1">
    <property type="nucleotide sequence ID" value="NZ_QDKQ01000069.1"/>
</dbReference>
<gene>
    <name evidence="2" type="ORF">DDF67_21100</name>
</gene>
<keyword evidence="1" id="KW-0472">Membrane</keyword>
<keyword evidence="1" id="KW-0812">Transmembrane</keyword>
<proteinExistence type="predicted"/>
<evidence type="ECO:0000256" key="1">
    <source>
        <dbReference type="SAM" id="Phobius"/>
    </source>
</evidence>
<accession>A0A2T9JIB8</accession>
<comment type="caution">
    <text evidence="2">The sequence shown here is derived from an EMBL/GenBank/DDBJ whole genome shotgun (WGS) entry which is preliminary data.</text>
</comment>
<reference evidence="2 3" key="1">
    <citation type="submission" date="2018-04" db="EMBL/GenBank/DDBJ databases">
        <title>The genome sequence of Caulobacter sp. 744.</title>
        <authorList>
            <person name="Gao J."/>
            <person name="Sun J."/>
        </authorList>
    </citation>
    <scope>NUCLEOTIDE SEQUENCE [LARGE SCALE GENOMIC DNA]</scope>
    <source>
        <strain evidence="2 3">774</strain>
    </source>
</reference>
<feature type="transmembrane region" description="Helical" evidence="1">
    <location>
        <begin position="74"/>
        <end position="95"/>
    </location>
</feature>